<sequence length="98" mass="11047">MAPSRRKNTHSVDVQSEFAELTQSNQALHQMMNELLHHLPASRTQSNGSEHSNYCHDDFGNDDRSTSSSSIPKPTIIPQWPMGYFVSNVFENGEECLP</sequence>
<organism evidence="2">
    <name type="scientific">Fagus sylvatica</name>
    <name type="common">Beechnut</name>
    <dbReference type="NCBI Taxonomy" id="28930"/>
    <lineage>
        <taxon>Eukaryota</taxon>
        <taxon>Viridiplantae</taxon>
        <taxon>Streptophyta</taxon>
        <taxon>Embryophyta</taxon>
        <taxon>Tracheophyta</taxon>
        <taxon>Spermatophyta</taxon>
        <taxon>Magnoliopsida</taxon>
        <taxon>eudicotyledons</taxon>
        <taxon>Gunneridae</taxon>
        <taxon>Pentapetalae</taxon>
        <taxon>rosids</taxon>
        <taxon>fabids</taxon>
        <taxon>Fagales</taxon>
        <taxon>Fagaceae</taxon>
        <taxon>Fagus</taxon>
    </lineage>
</organism>
<feature type="compositionally biased region" description="Polar residues" evidence="1">
    <location>
        <begin position="42"/>
        <end position="52"/>
    </location>
</feature>
<accession>A0A2N9GS88</accession>
<reference evidence="2" key="1">
    <citation type="submission" date="2018-02" db="EMBL/GenBank/DDBJ databases">
        <authorList>
            <person name="Cohen D.B."/>
            <person name="Kent A.D."/>
        </authorList>
    </citation>
    <scope>NUCLEOTIDE SEQUENCE</scope>
</reference>
<evidence type="ECO:0000256" key="1">
    <source>
        <dbReference type="SAM" id="MobiDB-lite"/>
    </source>
</evidence>
<protein>
    <submittedName>
        <fullName evidence="2">Uncharacterized protein</fullName>
    </submittedName>
</protein>
<feature type="compositionally biased region" description="Basic and acidic residues" evidence="1">
    <location>
        <begin position="53"/>
        <end position="65"/>
    </location>
</feature>
<dbReference type="AlphaFoldDB" id="A0A2N9GS88"/>
<feature type="region of interest" description="Disordered" evidence="1">
    <location>
        <begin position="35"/>
        <end position="74"/>
    </location>
</feature>
<dbReference type="EMBL" id="OIVN01002269">
    <property type="protein sequence ID" value="SPD02154.1"/>
    <property type="molecule type" value="Genomic_DNA"/>
</dbReference>
<proteinExistence type="predicted"/>
<name>A0A2N9GS88_FAGSY</name>
<gene>
    <name evidence="2" type="ORF">FSB_LOCUS30036</name>
</gene>
<evidence type="ECO:0000313" key="2">
    <source>
        <dbReference type="EMBL" id="SPD02154.1"/>
    </source>
</evidence>